<proteinExistence type="predicted"/>
<evidence type="ECO:0000313" key="3">
    <source>
        <dbReference type="EMBL" id="MDQ8208947.1"/>
    </source>
</evidence>
<keyword evidence="1" id="KW-0732">Signal</keyword>
<dbReference type="Pfam" id="PF04264">
    <property type="entry name" value="YceI"/>
    <property type="match status" value="1"/>
</dbReference>
<dbReference type="RefSeq" id="WP_308951687.1">
    <property type="nucleotide sequence ID" value="NZ_JARXHW010000046.1"/>
</dbReference>
<organism evidence="3 4">
    <name type="scientific">Thalassobacterium maritimum</name>
    <dbReference type="NCBI Taxonomy" id="3041265"/>
    <lineage>
        <taxon>Bacteria</taxon>
        <taxon>Pseudomonadati</taxon>
        <taxon>Verrucomicrobiota</taxon>
        <taxon>Opitutia</taxon>
        <taxon>Puniceicoccales</taxon>
        <taxon>Coraliomargaritaceae</taxon>
        <taxon>Thalassobacterium</taxon>
    </lineage>
</organism>
<reference evidence="3 4" key="1">
    <citation type="submission" date="2023-04" db="EMBL/GenBank/DDBJ databases">
        <title>A novel bacteria isolated from coastal sediment.</title>
        <authorList>
            <person name="Liu X.-J."/>
            <person name="Du Z.-J."/>
        </authorList>
    </citation>
    <scope>NUCLEOTIDE SEQUENCE [LARGE SCALE GENOMIC DNA]</scope>
    <source>
        <strain evidence="3 4">SDUM461003</strain>
    </source>
</reference>
<evidence type="ECO:0000313" key="4">
    <source>
        <dbReference type="Proteomes" id="UP001225316"/>
    </source>
</evidence>
<dbReference type="InterPro" id="IPR036761">
    <property type="entry name" value="TTHA0802/YceI-like_sf"/>
</dbReference>
<dbReference type="Proteomes" id="UP001225316">
    <property type="component" value="Unassembled WGS sequence"/>
</dbReference>
<feature type="chain" id="PRO_5045449751" evidence="1">
    <location>
        <begin position="21"/>
        <end position="189"/>
    </location>
</feature>
<feature type="signal peptide" evidence="1">
    <location>
        <begin position="1"/>
        <end position="20"/>
    </location>
</feature>
<sequence length="189" mass="20962">MKKTCLLLTASMLAALSAHAEVETYTIDKSHSSVKFSVRHFVAKTTGNFSEFEGTLKIDREDLTQSSVEASIQIPSVDTDNQKRDAHLQEDDYFNAAKYPVMTFKSTQWKATDDEDEYKVTGDLSFNGITKPVTLDVEVLGFAEGMRGIYLSGWEATTTLDRTEWGLTGGQPAVGNEVEVTINIEAHRN</sequence>
<dbReference type="PANTHER" id="PTHR34406">
    <property type="entry name" value="PROTEIN YCEI"/>
    <property type="match status" value="1"/>
</dbReference>
<name>A0ABU1AXR8_9BACT</name>
<dbReference type="Gene3D" id="2.40.128.110">
    <property type="entry name" value="Lipid/polyisoprenoid-binding, YceI-like"/>
    <property type="match status" value="1"/>
</dbReference>
<dbReference type="PANTHER" id="PTHR34406:SF1">
    <property type="entry name" value="PROTEIN YCEI"/>
    <property type="match status" value="1"/>
</dbReference>
<dbReference type="SMART" id="SM00867">
    <property type="entry name" value="YceI"/>
    <property type="match status" value="1"/>
</dbReference>
<dbReference type="EMBL" id="JARXHW010000046">
    <property type="protein sequence ID" value="MDQ8208947.1"/>
    <property type="molecule type" value="Genomic_DNA"/>
</dbReference>
<evidence type="ECO:0000256" key="1">
    <source>
        <dbReference type="SAM" id="SignalP"/>
    </source>
</evidence>
<gene>
    <name evidence="3" type="ORF">QEH52_15585</name>
</gene>
<keyword evidence="4" id="KW-1185">Reference proteome</keyword>
<dbReference type="InterPro" id="IPR007372">
    <property type="entry name" value="Lipid/polyisoprenoid-bd_YceI"/>
</dbReference>
<protein>
    <submittedName>
        <fullName evidence="3">YceI family protein</fullName>
    </submittedName>
</protein>
<comment type="caution">
    <text evidence="3">The sequence shown here is derived from an EMBL/GenBank/DDBJ whole genome shotgun (WGS) entry which is preliminary data.</text>
</comment>
<dbReference type="SUPFAM" id="SSF101874">
    <property type="entry name" value="YceI-like"/>
    <property type="match status" value="1"/>
</dbReference>
<accession>A0ABU1AXR8</accession>
<evidence type="ECO:0000259" key="2">
    <source>
        <dbReference type="SMART" id="SM00867"/>
    </source>
</evidence>
<feature type="domain" description="Lipid/polyisoprenoid-binding YceI-like" evidence="2">
    <location>
        <begin position="24"/>
        <end position="187"/>
    </location>
</feature>